<evidence type="ECO:0000313" key="4">
    <source>
        <dbReference type="Proteomes" id="UP001165590"/>
    </source>
</evidence>
<proteinExistence type="predicted"/>
<accession>A0ABT3V2H0</accession>
<comment type="caution">
    <text evidence="3">The sequence shown here is derived from an EMBL/GenBank/DDBJ whole genome shotgun (WGS) entry which is preliminary data.</text>
</comment>
<keyword evidence="2" id="KW-1133">Transmembrane helix</keyword>
<feature type="transmembrane region" description="Helical" evidence="2">
    <location>
        <begin position="60"/>
        <end position="77"/>
    </location>
</feature>
<feature type="transmembrane region" description="Helical" evidence="2">
    <location>
        <begin position="234"/>
        <end position="255"/>
    </location>
</feature>
<evidence type="ECO:0000313" key="3">
    <source>
        <dbReference type="EMBL" id="MCX4234038.1"/>
    </source>
</evidence>
<keyword evidence="2" id="KW-0472">Membrane</keyword>
<feature type="transmembrane region" description="Helical" evidence="2">
    <location>
        <begin position="20"/>
        <end position="40"/>
    </location>
</feature>
<dbReference type="EMBL" id="JAIFZO010000002">
    <property type="protein sequence ID" value="MCX4234038.1"/>
    <property type="molecule type" value="Genomic_DNA"/>
</dbReference>
<feature type="transmembrane region" description="Helical" evidence="2">
    <location>
        <begin position="275"/>
        <end position="295"/>
    </location>
</feature>
<organism evidence="3 4">
    <name type="scientific">Streptomyces ortus</name>
    <dbReference type="NCBI Taxonomy" id="2867268"/>
    <lineage>
        <taxon>Bacteria</taxon>
        <taxon>Bacillati</taxon>
        <taxon>Actinomycetota</taxon>
        <taxon>Actinomycetes</taxon>
        <taxon>Kitasatosporales</taxon>
        <taxon>Streptomycetaceae</taxon>
        <taxon>Streptomyces</taxon>
    </lineage>
</organism>
<protein>
    <submittedName>
        <fullName evidence="3">Uncharacterized protein</fullName>
    </submittedName>
</protein>
<keyword evidence="2" id="KW-0812">Transmembrane</keyword>
<feature type="region of interest" description="Disordered" evidence="1">
    <location>
        <begin position="343"/>
        <end position="368"/>
    </location>
</feature>
<evidence type="ECO:0000256" key="2">
    <source>
        <dbReference type="SAM" id="Phobius"/>
    </source>
</evidence>
<gene>
    <name evidence="3" type="ORF">K3769_14875</name>
</gene>
<dbReference type="Proteomes" id="UP001165590">
    <property type="component" value="Unassembled WGS sequence"/>
</dbReference>
<sequence>MLNGLLSAGSKVLGGARFSLISVMPNFLVITVIAVLVRAHLYDPDAPADFSAVMPSKDDAFGVALFLFLAFLGGVILRPFEAAVVQLLEGYWETPSPLAPLYGTAVERHRRRRNRAILDVAHGSAPDATFPPLPSLRPLSELAVQDRTDARRSRAVARSRRIRRGYPMETRALANLISRDPDGELMPTLLGNALRRGERLSGDRYGLDMPTIGPRLYPFTSPRLQSAVNQQMDLISATASLCVTLLVTTVAMLPLVVRLDLWSLLPLAPASMALLAYRGAVAAAIYHGTLLSTVFDLHRFDLIRAFHYELPTDTNEFVDLNRRISTFLAADNQQRLDNSFELQHDPMTHPSDDQDVLQRTDRDGSAQT</sequence>
<keyword evidence="4" id="KW-1185">Reference proteome</keyword>
<dbReference type="RefSeq" id="WP_267026907.1">
    <property type="nucleotide sequence ID" value="NZ_JAIFZO010000002.1"/>
</dbReference>
<name>A0ABT3V2H0_9ACTN</name>
<reference evidence="3" key="1">
    <citation type="journal article" date="2022" name="bioRxiv">
        <title>Discovery and biosynthetic assessment of Streptomyces ortus sp nov. isolated from a deep-sea sponge.</title>
        <authorList>
            <person name="Williams S.E."/>
        </authorList>
    </citation>
    <scope>NUCLEOTIDE SEQUENCE</scope>
    <source>
        <strain evidence="3">A15ISP2-DRY2</strain>
    </source>
</reference>
<evidence type="ECO:0000256" key="1">
    <source>
        <dbReference type="SAM" id="MobiDB-lite"/>
    </source>
</evidence>